<dbReference type="Proteomes" id="UP000292957">
    <property type="component" value="Unassembled WGS sequence"/>
</dbReference>
<proteinExistence type="predicted"/>
<dbReference type="EMBL" id="ML143555">
    <property type="protein sequence ID" value="TBU22153.1"/>
    <property type="molecule type" value="Genomic_DNA"/>
</dbReference>
<name>A0A4V2JYR8_9APHY</name>
<organism evidence="1">
    <name type="scientific">Dichomitus squalens</name>
    <dbReference type="NCBI Taxonomy" id="114155"/>
    <lineage>
        <taxon>Eukaryota</taxon>
        <taxon>Fungi</taxon>
        <taxon>Dikarya</taxon>
        <taxon>Basidiomycota</taxon>
        <taxon>Agaricomycotina</taxon>
        <taxon>Agaricomycetes</taxon>
        <taxon>Polyporales</taxon>
        <taxon>Polyporaceae</taxon>
        <taxon>Dichomitus</taxon>
    </lineage>
</organism>
<protein>
    <submittedName>
        <fullName evidence="1">Uncharacterized protein</fullName>
    </submittedName>
</protein>
<dbReference type="AlphaFoldDB" id="A0A4V2JYR8"/>
<accession>A0A4V2JYR8</accession>
<reference evidence="1" key="1">
    <citation type="submission" date="2019-01" db="EMBL/GenBank/DDBJ databases">
        <title>Draft genome sequences of three monokaryotic isolates of the white-rot basidiomycete fungus Dichomitus squalens.</title>
        <authorList>
            <consortium name="DOE Joint Genome Institute"/>
            <person name="Lopez S.C."/>
            <person name="Andreopoulos B."/>
            <person name="Pangilinan J."/>
            <person name="Lipzen A."/>
            <person name="Riley R."/>
            <person name="Ahrendt S."/>
            <person name="Ng V."/>
            <person name="Barry K."/>
            <person name="Daum C."/>
            <person name="Grigoriev I.V."/>
            <person name="Hilden K.S."/>
            <person name="Makela M.R."/>
            <person name="de Vries R.P."/>
        </authorList>
    </citation>
    <scope>NUCLEOTIDE SEQUENCE [LARGE SCALE GENOMIC DNA]</scope>
    <source>
        <strain evidence="1">OM18370.1</strain>
    </source>
</reference>
<gene>
    <name evidence="1" type="ORF">BD311DRAFT_165266</name>
</gene>
<evidence type="ECO:0000313" key="1">
    <source>
        <dbReference type="EMBL" id="TBU22153.1"/>
    </source>
</evidence>
<sequence>MQCAADVSCRAIVRIVFATHEPPARTCRQQPQFTNPGLCLAGVRFARALSGGRFARRGCVSGQAGSRGNIEMHLTGKTRHRGDANDTHLAREICLAVHDLRHAAGAISPYCFLRRPPSVRVPAMTPSPRPHPWPDPSALLSGKEVGWRTHKYPRGRGQEQQRSLQSPYPVYLLTLGTSTTRFFSASRQRTSYHTY</sequence>